<dbReference type="OrthoDB" id="439917at2759"/>
<dbReference type="EMBL" id="RSCD01000002">
    <property type="protein sequence ID" value="RSH94499.1"/>
    <property type="molecule type" value="Genomic_DNA"/>
</dbReference>
<feature type="signal peptide" evidence="1">
    <location>
        <begin position="1"/>
        <end position="20"/>
    </location>
</feature>
<evidence type="ECO:0000313" key="3">
    <source>
        <dbReference type="EMBL" id="RSH94499.1"/>
    </source>
</evidence>
<organism evidence="3 4">
    <name type="scientific">Saitozyma podzolica</name>
    <dbReference type="NCBI Taxonomy" id="1890683"/>
    <lineage>
        <taxon>Eukaryota</taxon>
        <taxon>Fungi</taxon>
        <taxon>Dikarya</taxon>
        <taxon>Basidiomycota</taxon>
        <taxon>Agaricomycotina</taxon>
        <taxon>Tremellomycetes</taxon>
        <taxon>Tremellales</taxon>
        <taxon>Trimorphomycetaceae</taxon>
        <taxon>Saitozyma</taxon>
    </lineage>
</organism>
<proteinExistence type="predicted"/>
<comment type="caution">
    <text evidence="3">The sequence shown here is derived from an EMBL/GenBank/DDBJ whole genome shotgun (WGS) entry which is preliminary data.</text>
</comment>
<reference evidence="3 4" key="1">
    <citation type="submission" date="2018-11" db="EMBL/GenBank/DDBJ databases">
        <title>Genome sequence of Saitozyma podzolica DSM 27192.</title>
        <authorList>
            <person name="Aliyu H."/>
            <person name="Gorte O."/>
            <person name="Ochsenreither K."/>
        </authorList>
    </citation>
    <scope>NUCLEOTIDE SEQUENCE [LARGE SCALE GENOMIC DNA]</scope>
    <source>
        <strain evidence="3 4">DSM 27192</strain>
    </source>
</reference>
<name>A0A427YTW0_9TREE</name>
<dbReference type="PANTHER" id="PTHR35192:SF2">
    <property type="entry name" value="APPLE DOMAIN-CONTAINING PROTEIN"/>
    <property type="match status" value="1"/>
</dbReference>
<feature type="domain" description="Protein CPL1-like" evidence="2">
    <location>
        <begin position="224"/>
        <end position="282"/>
    </location>
</feature>
<evidence type="ECO:0000259" key="2">
    <source>
        <dbReference type="Pfam" id="PF21671"/>
    </source>
</evidence>
<keyword evidence="4" id="KW-1185">Reference proteome</keyword>
<evidence type="ECO:0000313" key="4">
    <source>
        <dbReference type="Proteomes" id="UP000279259"/>
    </source>
</evidence>
<dbReference type="AlphaFoldDB" id="A0A427YTW0"/>
<accession>A0A427YTW0</accession>
<sequence>MFWQKSFLLALSALITSSAAVTTTGAGQTWTGYTDTLPPDAEQIGTLETSTECAAACQAATPAYQYAFTLQATATSLDCYCGNSEMAPTSAVGGVEASCLAAGEYAQYITSVKYAFQDCADGGYMSTYDSADLASCFVACGTVTPILYHNERSSFNCFCGFEIGDSYSDCSNTGYAYNSVSASASGNAQRRRRFDVLPKNRLAARSLCPDGLSACRVAPGRDAYECIDTQTELESCGGCLLGEVIPEQRRTSSAQHRFNTTTSGVDCNTLEGYLTCANGACVAF</sequence>
<dbReference type="InterPro" id="IPR038955">
    <property type="entry name" value="PriA/CPL1_fungi"/>
</dbReference>
<gene>
    <name evidence="3" type="ORF">EHS25_004302</name>
</gene>
<feature type="chain" id="PRO_5019114056" description="Protein CPL1-like domain-containing protein" evidence="1">
    <location>
        <begin position="21"/>
        <end position="284"/>
    </location>
</feature>
<dbReference type="InterPro" id="IPR048661">
    <property type="entry name" value="CPL1-like"/>
</dbReference>
<keyword evidence="1" id="KW-0732">Signal</keyword>
<protein>
    <recommendedName>
        <fullName evidence="2">Protein CPL1-like domain-containing protein</fullName>
    </recommendedName>
</protein>
<dbReference type="Pfam" id="PF21671">
    <property type="entry name" value="CPL1-like"/>
    <property type="match status" value="1"/>
</dbReference>
<dbReference type="Proteomes" id="UP000279259">
    <property type="component" value="Unassembled WGS sequence"/>
</dbReference>
<evidence type="ECO:0000256" key="1">
    <source>
        <dbReference type="SAM" id="SignalP"/>
    </source>
</evidence>
<dbReference type="PANTHER" id="PTHR35192">
    <property type="entry name" value="PROTEIN, PUTATIVE-RELATED"/>
    <property type="match status" value="1"/>
</dbReference>